<feature type="compositionally biased region" description="Basic residues" evidence="1">
    <location>
        <begin position="1"/>
        <end position="12"/>
    </location>
</feature>
<sequence length="503" mass="55859">MTSMKRWARRLSTRRDGPPDPAPQRARPHPGLPADPRAALRALLPADGREDDRVDAVWERLLLCAHPALYAAQLTAEERAAYDPMLDPDVAVAHYLGHGARAGRRISAVFHPQWYADRLAERGQSVPDGVVPFLHWLAVGWEQRIVPTPLFDEAFYRERHPLVAHPWPFVHYLNRGLYEAKWCPSPIGRHHPGADDAVDVDGPDRIARRAPLLLREMLHRAEAYDLARTSWLEEGCLAALASYARLDSAPMRALVAKAAAIEPLVHTPRPVHRKVSCPPHRHPRLYLTDLVEATRHEVGVTHVDTVVLVPDTSEPHPSEPGTSGRRLVAAIRAAEPEGELLVIGTDAEPGPGGGDGHGAPRTLELAARTQGLPRDQQVDLLLDVVRGLTPRRVVVADSRLGWDLVTTYGRQLSRQTSLGAFLPTWDHDEAGRRVGFAITEFRDCFAQLDWVVVVDDALRKELVDRYLLPAVSQRRLLLVEEPGETDSWDAAVAAALPLPRRRA</sequence>
<comment type="caution">
    <text evidence="2">The sequence shown here is derived from an EMBL/GenBank/DDBJ whole genome shotgun (WGS) entry which is preliminary data.</text>
</comment>
<proteinExistence type="predicted"/>
<evidence type="ECO:0000313" key="2">
    <source>
        <dbReference type="EMBL" id="MEX0426667.1"/>
    </source>
</evidence>
<dbReference type="EMBL" id="JBFPJR010000004">
    <property type="protein sequence ID" value="MEX0426667.1"/>
    <property type="molecule type" value="Genomic_DNA"/>
</dbReference>
<evidence type="ECO:0000313" key="3">
    <source>
        <dbReference type="Proteomes" id="UP001556631"/>
    </source>
</evidence>
<protein>
    <submittedName>
        <fullName evidence="2">Uncharacterized protein</fullName>
    </submittedName>
</protein>
<gene>
    <name evidence="2" type="ORF">AB3X52_03470</name>
</gene>
<dbReference type="Proteomes" id="UP001556631">
    <property type="component" value="Unassembled WGS sequence"/>
</dbReference>
<organism evidence="2 3">
    <name type="scientific">Nocardioides eburneus</name>
    <dbReference type="NCBI Taxonomy" id="3231482"/>
    <lineage>
        <taxon>Bacteria</taxon>
        <taxon>Bacillati</taxon>
        <taxon>Actinomycetota</taxon>
        <taxon>Actinomycetes</taxon>
        <taxon>Propionibacteriales</taxon>
        <taxon>Nocardioidaceae</taxon>
        <taxon>Nocardioides</taxon>
    </lineage>
</organism>
<reference evidence="2 3" key="1">
    <citation type="submission" date="2024-07" db="EMBL/GenBank/DDBJ databases">
        <authorList>
            <person name="Lee S."/>
            <person name="Kang M."/>
        </authorList>
    </citation>
    <scope>NUCLEOTIDE SEQUENCE [LARGE SCALE GENOMIC DNA]</scope>
    <source>
        <strain evidence="2 3">DS6</strain>
    </source>
</reference>
<evidence type="ECO:0000256" key="1">
    <source>
        <dbReference type="SAM" id="MobiDB-lite"/>
    </source>
</evidence>
<name>A0ABV3SUQ1_9ACTN</name>
<feature type="region of interest" description="Disordered" evidence="1">
    <location>
        <begin position="1"/>
        <end position="35"/>
    </location>
</feature>
<dbReference type="RefSeq" id="WP_367991387.1">
    <property type="nucleotide sequence ID" value="NZ_JBFPJR010000004.1"/>
</dbReference>
<keyword evidence="3" id="KW-1185">Reference proteome</keyword>
<accession>A0ABV3SUQ1</accession>